<name>A0AAV8QXB5_ENSVE</name>
<sequence>MRLNLPIRSLRCHCNPRNLVLDGEWEITRSQLDLLPAGHMKPNWSRDLLQKNQEDHIISMSYFTHPVTLLGSCSSTVTPLALDSLESSD</sequence>
<reference evidence="1 2" key="1">
    <citation type="submission" date="2022-12" db="EMBL/GenBank/DDBJ databases">
        <title>Chromosome-scale assembly of the Ensete ventricosum genome.</title>
        <authorList>
            <person name="Dussert Y."/>
            <person name="Stocks J."/>
            <person name="Wendawek A."/>
            <person name="Woldeyes F."/>
            <person name="Nichols R.A."/>
            <person name="Borrell J.S."/>
        </authorList>
    </citation>
    <scope>NUCLEOTIDE SEQUENCE [LARGE SCALE GENOMIC DNA]</scope>
    <source>
        <strain evidence="2">cv. Maze</strain>
        <tissue evidence="1">Seeds</tissue>
    </source>
</reference>
<evidence type="ECO:0000313" key="1">
    <source>
        <dbReference type="EMBL" id="KAJ8490800.1"/>
    </source>
</evidence>
<dbReference type="AlphaFoldDB" id="A0AAV8QXB5"/>
<dbReference type="EMBL" id="JAQQAF010000004">
    <property type="protein sequence ID" value="KAJ8490800.1"/>
    <property type="molecule type" value="Genomic_DNA"/>
</dbReference>
<gene>
    <name evidence="1" type="ORF">OPV22_012521</name>
</gene>
<keyword evidence="2" id="KW-1185">Reference proteome</keyword>
<organism evidence="1 2">
    <name type="scientific">Ensete ventricosum</name>
    <name type="common">Abyssinian banana</name>
    <name type="synonym">Musa ensete</name>
    <dbReference type="NCBI Taxonomy" id="4639"/>
    <lineage>
        <taxon>Eukaryota</taxon>
        <taxon>Viridiplantae</taxon>
        <taxon>Streptophyta</taxon>
        <taxon>Embryophyta</taxon>
        <taxon>Tracheophyta</taxon>
        <taxon>Spermatophyta</taxon>
        <taxon>Magnoliopsida</taxon>
        <taxon>Liliopsida</taxon>
        <taxon>Zingiberales</taxon>
        <taxon>Musaceae</taxon>
        <taxon>Ensete</taxon>
    </lineage>
</organism>
<accession>A0AAV8QXB5</accession>
<evidence type="ECO:0000313" key="2">
    <source>
        <dbReference type="Proteomes" id="UP001222027"/>
    </source>
</evidence>
<protein>
    <submittedName>
        <fullName evidence="1">Uncharacterized protein</fullName>
    </submittedName>
</protein>
<proteinExistence type="predicted"/>
<comment type="caution">
    <text evidence="1">The sequence shown here is derived from an EMBL/GenBank/DDBJ whole genome shotgun (WGS) entry which is preliminary data.</text>
</comment>
<dbReference type="Proteomes" id="UP001222027">
    <property type="component" value="Unassembled WGS sequence"/>
</dbReference>